<evidence type="ECO:0000259" key="18">
    <source>
        <dbReference type="PROSITE" id="PS51918"/>
    </source>
</evidence>
<feature type="binding site" evidence="16">
    <location>
        <position position="54"/>
    </location>
    <ligand>
        <name>S-adenosyl-L-methionine</name>
        <dbReference type="ChEBI" id="CHEBI:59789"/>
        <label>1</label>
    </ligand>
</feature>
<accession>A0A833LW10</accession>
<dbReference type="InterPro" id="IPR023404">
    <property type="entry name" value="rSAM_horseshoe"/>
</dbReference>
<proteinExistence type="inferred from homology"/>
<organism evidence="19 20">
    <name type="scientific">Leptonema illini</name>
    <dbReference type="NCBI Taxonomy" id="183"/>
    <lineage>
        <taxon>Bacteria</taxon>
        <taxon>Pseudomonadati</taxon>
        <taxon>Spirochaetota</taxon>
        <taxon>Spirochaetia</taxon>
        <taxon>Leptospirales</taxon>
        <taxon>Leptospiraceae</taxon>
        <taxon>Leptonema</taxon>
    </lineage>
</organism>
<dbReference type="SUPFAM" id="SSF102114">
    <property type="entry name" value="Radical SAM enzymes"/>
    <property type="match status" value="1"/>
</dbReference>
<comment type="caution">
    <text evidence="19">The sequence shown here is derived from an EMBL/GenBank/DDBJ whole genome shotgun (WGS) entry which is preliminary data.</text>
</comment>
<dbReference type="Proteomes" id="UP000460298">
    <property type="component" value="Unassembled WGS sequence"/>
</dbReference>
<evidence type="ECO:0000256" key="16">
    <source>
        <dbReference type="PIRSR" id="PIRSR000167-1"/>
    </source>
</evidence>
<evidence type="ECO:0000256" key="12">
    <source>
        <dbReference type="ARBA" id="ARBA00023244"/>
    </source>
</evidence>
<dbReference type="PANTHER" id="PTHR13932">
    <property type="entry name" value="COPROPORPHYRINIGEN III OXIDASE"/>
    <property type="match status" value="1"/>
</dbReference>
<dbReference type="GO" id="GO:0046872">
    <property type="term" value="F:metal ion binding"/>
    <property type="evidence" value="ECO:0007669"/>
    <property type="project" value="UniProtKB-KW"/>
</dbReference>
<dbReference type="Pfam" id="PF06969">
    <property type="entry name" value="HemN_C"/>
    <property type="match status" value="1"/>
</dbReference>
<feature type="binding site" evidence="16">
    <location>
        <position position="111"/>
    </location>
    <ligand>
        <name>S-adenosyl-L-methionine</name>
        <dbReference type="ChEBI" id="CHEBI:59789"/>
        <label>1</label>
    </ligand>
</feature>
<feature type="domain" description="Radical SAM core" evidence="18">
    <location>
        <begin position="45"/>
        <end position="279"/>
    </location>
</feature>
<dbReference type="Gene3D" id="3.80.30.20">
    <property type="entry name" value="tm_1862 like domain"/>
    <property type="match status" value="1"/>
</dbReference>
<dbReference type="UniPathway" id="UPA00251">
    <property type="reaction ID" value="UER00323"/>
</dbReference>
<evidence type="ECO:0000256" key="2">
    <source>
        <dbReference type="ARBA" id="ARBA00004785"/>
    </source>
</evidence>
<evidence type="ECO:0000313" key="20">
    <source>
        <dbReference type="Proteomes" id="UP000460298"/>
    </source>
</evidence>
<comment type="subunit">
    <text evidence="4">Monomer.</text>
</comment>
<feature type="binding site" evidence="16">
    <location>
        <begin position="66"/>
        <end position="68"/>
    </location>
    <ligand>
        <name>S-adenosyl-L-methionine</name>
        <dbReference type="ChEBI" id="CHEBI:59789"/>
        <label>2</label>
    </ligand>
</feature>
<keyword evidence="8 15" id="KW-0479">Metal-binding</keyword>
<dbReference type="InterPro" id="IPR007197">
    <property type="entry name" value="rSAM"/>
</dbReference>
<keyword evidence="6 15" id="KW-0963">Cytoplasm</keyword>
<dbReference type="SMART" id="SM00729">
    <property type="entry name" value="Elp3"/>
    <property type="match status" value="1"/>
</dbReference>
<keyword evidence="7 15" id="KW-0949">S-adenosyl-L-methionine</keyword>
<name>A0A833LW10_9LEPT</name>
<dbReference type="PROSITE" id="PS51918">
    <property type="entry name" value="RADICAL_SAM"/>
    <property type="match status" value="1"/>
</dbReference>
<dbReference type="FunFam" id="1.10.10.920:FF:000001">
    <property type="entry name" value="Coproporphyrinogen-III oxidase"/>
    <property type="match status" value="1"/>
</dbReference>
<evidence type="ECO:0000256" key="1">
    <source>
        <dbReference type="ARBA" id="ARBA00004496"/>
    </source>
</evidence>
<dbReference type="InterPro" id="IPR058240">
    <property type="entry name" value="rSAM_sf"/>
</dbReference>
<dbReference type="GO" id="GO:0051989">
    <property type="term" value="F:coproporphyrinogen dehydrogenase activity"/>
    <property type="evidence" value="ECO:0007669"/>
    <property type="project" value="UniProtKB-EC"/>
</dbReference>
<evidence type="ECO:0000256" key="11">
    <source>
        <dbReference type="ARBA" id="ARBA00023014"/>
    </source>
</evidence>
<evidence type="ECO:0000256" key="5">
    <source>
        <dbReference type="ARBA" id="ARBA00022485"/>
    </source>
</evidence>
<evidence type="ECO:0000256" key="4">
    <source>
        <dbReference type="ARBA" id="ARBA00011245"/>
    </source>
</evidence>
<keyword evidence="11 15" id="KW-0411">Iron-sulfur</keyword>
<comment type="similarity">
    <text evidence="3 15">Belongs to the anaerobic coproporphyrinogen-III oxidase family.</text>
</comment>
<dbReference type="InterPro" id="IPR006638">
    <property type="entry name" value="Elp3/MiaA/NifB-like_rSAM"/>
</dbReference>
<dbReference type="InterPro" id="IPR034505">
    <property type="entry name" value="Coproporphyrinogen-III_oxidase"/>
</dbReference>
<dbReference type="CDD" id="cd01335">
    <property type="entry name" value="Radical_SAM"/>
    <property type="match status" value="1"/>
</dbReference>
<comment type="function">
    <text evidence="13">Involved in the heme biosynthesis. Catalyzes the anaerobic oxidative decarboxylation of propionate groups of rings A and B of coproporphyrinogen III to yield the vinyl groups in protoporphyrinogen IX.</text>
</comment>
<protein>
    <recommendedName>
        <fullName evidence="15">Coproporphyrinogen-III oxidase</fullName>
        <ecNumber evidence="15">1.3.98.3</ecNumber>
    </recommendedName>
</protein>
<gene>
    <name evidence="19" type="primary">hemN</name>
    <name evidence="19" type="ORF">F9K24_18235</name>
</gene>
<comment type="catalytic activity">
    <reaction evidence="14 15">
        <text>coproporphyrinogen III + 2 S-adenosyl-L-methionine = protoporphyrinogen IX + 2 5'-deoxyadenosine + 2 L-methionine + 2 CO2</text>
        <dbReference type="Rhea" id="RHEA:15425"/>
        <dbReference type="ChEBI" id="CHEBI:16526"/>
        <dbReference type="ChEBI" id="CHEBI:17319"/>
        <dbReference type="ChEBI" id="CHEBI:57307"/>
        <dbReference type="ChEBI" id="CHEBI:57309"/>
        <dbReference type="ChEBI" id="CHEBI:57844"/>
        <dbReference type="ChEBI" id="CHEBI:59789"/>
        <dbReference type="EC" id="1.3.98.3"/>
    </reaction>
</comment>
<evidence type="ECO:0000256" key="13">
    <source>
        <dbReference type="ARBA" id="ARBA00024295"/>
    </source>
</evidence>
<evidence type="ECO:0000256" key="7">
    <source>
        <dbReference type="ARBA" id="ARBA00022691"/>
    </source>
</evidence>
<dbReference type="SFLD" id="SFLDS00029">
    <property type="entry name" value="Radical_SAM"/>
    <property type="match status" value="1"/>
</dbReference>
<feature type="binding site" evidence="16">
    <location>
        <position position="208"/>
    </location>
    <ligand>
        <name>S-adenosyl-L-methionine</name>
        <dbReference type="ChEBI" id="CHEBI:59789"/>
        <label>2</label>
    </ligand>
</feature>
<feature type="binding site" evidence="16">
    <location>
        <position position="328"/>
    </location>
    <ligand>
        <name>S-adenosyl-L-methionine</name>
        <dbReference type="ChEBI" id="CHEBI:59789"/>
        <label>1</label>
    </ligand>
</feature>
<evidence type="ECO:0000256" key="17">
    <source>
        <dbReference type="PIRSR" id="PIRSR000167-2"/>
    </source>
</evidence>
<dbReference type="PIRSF" id="PIRSF000167">
    <property type="entry name" value="HemN"/>
    <property type="match status" value="1"/>
</dbReference>
<evidence type="ECO:0000256" key="3">
    <source>
        <dbReference type="ARBA" id="ARBA00005493"/>
    </source>
</evidence>
<reference evidence="19 20" key="1">
    <citation type="submission" date="2019-10" db="EMBL/GenBank/DDBJ databases">
        <title>Extracellular Electron Transfer in a Candidatus Methanoperedens spp. Enrichment Culture.</title>
        <authorList>
            <person name="Berger S."/>
            <person name="Rangel Shaw D."/>
            <person name="Berben T."/>
            <person name="In 'T Zandt M."/>
            <person name="Frank J."/>
            <person name="Reimann J."/>
            <person name="Jetten M.S.M."/>
            <person name="Welte C.U."/>
        </authorList>
    </citation>
    <scope>NUCLEOTIDE SEQUENCE [LARGE SCALE GENOMIC DNA]</scope>
    <source>
        <strain evidence="19">SB12</strain>
    </source>
</reference>
<evidence type="ECO:0000256" key="15">
    <source>
        <dbReference type="PIRNR" id="PIRNR000167"/>
    </source>
</evidence>
<dbReference type="NCBIfam" id="TIGR00538">
    <property type="entry name" value="hemN"/>
    <property type="match status" value="1"/>
</dbReference>
<evidence type="ECO:0000256" key="6">
    <source>
        <dbReference type="ARBA" id="ARBA00022490"/>
    </source>
</evidence>
<feature type="binding site" evidence="16">
    <location>
        <position position="183"/>
    </location>
    <ligand>
        <name>S-adenosyl-L-methionine</name>
        <dbReference type="ChEBI" id="CHEBI:59789"/>
        <label>2</label>
    </ligand>
</feature>
<comment type="subcellular location">
    <subcellularLocation>
        <location evidence="1 15">Cytoplasm</location>
    </subcellularLocation>
</comment>
<dbReference type="SFLD" id="SFLDG01065">
    <property type="entry name" value="anaerobic_coproporphyrinogen-I"/>
    <property type="match status" value="1"/>
</dbReference>
<dbReference type="GO" id="GO:0004109">
    <property type="term" value="F:coproporphyrinogen oxidase activity"/>
    <property type="evidence" value="ECO:0007669"/>
    <property type="project" value="InterPro"/>
</dbReference>
<dbReference type="EMBL" id="WBUI01000024">
    <property type="protein sequence ID" value="KAB2929971.1"/>
    <property type="molecule type" value="Genomic_DNA"/>
</dbReference>
<evidence type="ECO:0000256" key="8">
    <source>
        <dbReference type="ARBA" id="ARBA00022723"/>
    </source>
</evidence>
<dbReference type="GO" id="GO:0005737">
    <property type="term" value="C:cytoplasm"/>
    <property type="evidence" value="ECO:0007669"/>
    <property type="project" value="UniProtKB-SubCell"/>
</dbReference>
<feature type="binding site" evidence="17">
    <location>
        <position position="67"/>
    </location>
    <ligand>
        <name>[4Fe-4S] cluster</name>
        <dbReference type="ChEBI" id="CHEBI:49883"/>
        <note>4Fe-4S-S-AdoMet</note>
    </ligand>
</feature>
<dbReference type="FunFam" id="3.80.30.20:FF:000012">
    <property type="entry name" value="Coproporphyrinogen-III oxidase"/>
    <property type="match status" value="1"/>
</dbReference>
<keyword evidence="12 15" id="KW-0627">Porphyrin biosynthesis</keyword>
<sequence length="456" mass="52273">MKQIIDTDILLKYDKAGPRYTSYPPVPHFKSDFTAETYSATIAASKRTDPISLYFHLPFCRTLCYYCGCNTVITSRPDIKENYLNALYKEVQMVRSLIAPGRQVAQLHWGGGTPNYFTKEQLQRILGWIRDGFTFTEDAEISIELSPSEVHEGQLATLRELGFNRISFGVQDFDEKVQHAVNRVQPESAFRNIFAEARSLGFHSINVDLIYGLPYQSVQSYRHTIDTVLELSPDRMAVFSYAHVPWVKQHQSLLPADALPAAIEKLLIFKNVVESFTEAGYTYIGLDHFARPEDELTKALESRTLYRNFQGYTTKKGIEIFAFGITSISQLERVYARNLRGLKEYRDTLERGELPIHDGYVLSDDDVLRRDVIITLMCNGHLDFKAFEKQYGIDFRKYFGVALQRLHPFIEDGLLQLGEDSIEVPVLGRPIIRNMAMCFDAYLGTENKTQLYSRTI</sequence>
<evidence type="ECO:0000256" key="9">
    <source>
        <dbReference type="ARBA" id="ARBA00023002"/>
    </source>
</evidence>
<keyword evidence="10 15" id="KW-0408">Iron</keyword>
<keyword evidence="5 15" id="KW-0004">4Fe-4S</keyword>
<dbReference type="Gene3D" id="1.10.10.920">
    <property type="match status" value="1"/>
</dbReference>
<dbReference type="Pfam" id="PF04055">
    <property type="entry name" value="Radical_SAM"/>
    <property type="match status" value="1"/>
</dbReference>
<dbReference type="GO" id="GO:0006782">
    <property type="term" value="P:protoporphyrinogen IX biosynthetic process"/>
    <property type="evidence" value="ECO:0007669"/>
    <property type="project" value="UniProtKB-UniPathway"/>
</dbReference>
<feature type="binding site" evidence="16">
    <location>
        <position position="171"/>
    </location>
    <ligand>
        <name>S-adenosyl-L-methionine</name>
        <dbReference type="ChEBI" id="CHEBI:59789"/>
        <label>2</label>
    </ligand>
</feature>
<feature type="binding site" evidence="16">
    <location>
        <begin position="112"/>
        <end position="113"/>
    </location>
    <ligand>
        <name>S-adenosyl-L-methionine</name>
        <dbReference type="ChEBI" id="CHEBI:59789"/>
        <label>2</label>
    </ligand>
</feature>
<comment type="cofactor">
    <cofactor evidence="15 17">
        <name>[4Fe-4S] cluster</name>
        <dbReference type="ChEBI" id="CHEBI:49883"/>
    </cofactor>
    <text evidence="15 17">Binds 1 [4Fe-4S] cluster. The cluster is coordinated with 3 cysteines and an exchangeable S-adenosyl-L-methionine.</text>
</comment>
<dbReference type="GO" id="GO:0051539">
    <property type="term" value="F:4 iron, 4 sulfur cluster binding"/>
    <property type="evidence" value="ECO:0007669"/>
    <property type="project" value="UniProtKB-KW"/>
</dbReference>
<evidence type="ECO:0000313" key="19">
    <source>
        <dbReference type="EMBL" id="KAB2929971.1"/>
    </source>
</evidence>
<dbReference type="InterPro" id="IPR010723">
    <property type="entry name" value="HemN_C"/>
</dbReference>
<dbReference type="AlphaFoldDB" id="A0A833LW10"/>
<evidence type="ECO:0000256" key="10">
    <source>
        <dbReference type="ARBA" id="ARBA00023004"/>
    </source>
</evidence>
<feature type="binding site" evidence="17">
    <location>
        <position position="60"/>
    </location>
    <ligand>
        <name>[4Fe-4S] cluster</name>
        <dbReference type="ChEBI" id="CHEBI:49883"/>
        <note>4Fe-4S-S-AdoMet</note>
    </ligand>
</feature>
<evidence type="ECO:0000256" key="14">
    <source>
        <dbReference type="ARBA" id="ARBA00048321"/>
    </source>
</evidence>
<keyword evidence="9 15" id="KW-0560">Oxidoreductase</keyword>
<dbReference type="EC" id="1.3.98.3" evidence="15"/>
<feature type="binding site" evidence="16">
    <location>
        <position position="242"/>
    </location>
    <ligand>
        <name>S-adenosyl-L-methionine</name>
        <dbReference type="ChEBI" id="CHEBI:59789"/>
        <label>2</label>
    </ligand>
</feature>
<feature type="binding site" evidence="17">
    <location>
        <position position="64"/>
    </location>
    <ligand>
        <name>[4Fe-4S] cluster</name>
        <dbReference type="ChEBI" id="CHEBI:49883"/>
        <note>4Fe-4S-S-AdoMet</note>
    </ligand>
</feature>
<feature type="binding site" evidence="16">
    <location>
        <position position="144"/>
    </location>
    <ligand>
        <name>S-adenosyl-L-methionine</name>
        <dbReference type="ChEBI" id="CHEBI:59789"/>
        <label>1</label>
    </ligand>
</feature>
<dbReference type="InterPro" id="IPR004558">
    <property type="entry name" value="Coprogen_oxidase_HemN"/>
</dbReference>
<comment type="pathway">
    <text evidence="2 15">Porphyrin-containing compound metabolism; protoporphyrin-IX biosynthesis; protoporphyrinogen-IX from coproporphyrinogen-III (AdoMet route): step 1/1.</text>
</comment>
<dbReference type="PANTHER" id="PTHR13932:SF6">
    <property type="entry name" value="OXYGEN-INDEPENDENT COPROPORPHYRINOGEN III OXIDASE"/>
    <property type="match status" value="1"/>
</dbReference>